<evidence type="ECO:0000259" key="2">
    <source>
        <dbReference type="PROSITE" id="PS51782"/>
    </source>
</evidence>
<organism evidence="3 4">
    <name type="scientific">Aeromicrobium marinum DSM 15272</name>
    <dbReference type="NCBI Taxonomy" id="585531"/>
    <lineage>
        <taxon>Bacteria</taxon>
        <taxon>Bacillati</taxon>
        <taxon>Actinomycetota</taxon>
        <taxon>Actinomycetes</taxon>
        <taxon>Propionibacteriales</taxon>
        <taxon>Nocardioidaceae</taxon>
        <taxon>Aeromicrobium</taxon>
    </lineage>
</organism>
<keyword evidence="1" id="KW-1133">Transmembrane helix</keyword>
<evidence type="ECO:0000256" key="1">
    <source>
        <dbReference type="SAM" id="Phobius"/>
    </source>
</evidence>
<feature type="transmembrane region" description="Helical" evidence="1">
    <location>
        <begin position="49"/>
        <end position="68"/>
    </location>
</feature>
<keyword evidence="4" id="KW-1185">Reference proteome</keyword>
<proteinExistence type="predicted"/>
<dbReference type="Pfam" id="PF01476">
    <property type="entry name" value="LysM"/>
    <property type="match status" value="1"/>
</dbReference>
<protein>
    <submittedName>
        <fullName evidence="3">LysM domain protein</fullName>
    </submittedName>
</protein>
<dbReference type="SUPFAM" id="SSF54106">
    <property type="entry name" value="LysM domain"/>
    <property type="match status" value="1"/>
</dbReference>
<evidence type="ECO:0000313" key="4">
    <source>
        <dbReference type="Proteomes" id="UP000003111"/>
    </source>
</evidence>
<dbReference type="EMBL" id="ACLF03000003">
    <property type="protein sequence ID" value="EFQ84287.1"/>
    <property type="molecule type" value="Genomic_DNA"/>
</dbReference>
<dbReference type="InterPro" id="IPR036779">
    <property type="entry name" value="LysM_dom_sf"/>
</dbReference>
<sequence>MSSIHAELPFTFRPARAHDAPRQERHLRAVAQVQPAAPAELRLTRRGRVAVVLAALMVIAALAVTFGSSTAATDASGRIVETTMITVQPGQTMWSIAAAANPSGDVRDTIDDIVRLNSLPNASGLQMGTSLAVPVYGD</sequence>
<dbReference type="SMART" id="SM00257">
    <property type="entry name" value="LysM"/>
    <property type="match status" value="1"/>
</dbReference>
<reference evidence="3" key="1">
    <citation type="submission" date="2010-08" db="EMBL/GenBank/DDBJ databases">
        <authorList>
            <person name="Muzny D."/>
            <person name="Qin X."/>
            <person name="Buhay C."/>
            <person name="Dugan-Rocha S."/>
            <person name="Ding Y."/>
            <person name="Chen G."/>
            <person name="Hawes A."/>
            <person name="Holder M."/>
            <person name="Jhangiani S."/>
            <person name="Johnson A."/>
            <person name="Khan Z."/>
            <person name="Li Z."/>
            <person name="Liu W."/>
            <person name="Liu X."/>
            <person name="Perez L."/>
            <person name="Shen H."/>
            <person name="Wang Q."/>
            <person name="Watt J."/>
            <person name="Xi L."/>
            <person name="Xin Y."/>
            <person name="Zhou J."/>
            <person name="Deng J."/>
            <person name="Jiang H."/>
            <person name="Liu Y."/>
            <person name="Qu J."/>
            <person name="Song X.-Z."/>
            <person name="Zhang L."/>
            <person name="Villasana D."/>
            <person name="Johnson A."/>
            <person name="Liu J."/>
            <person name="Liyanage D."/>
            <person name="Lorensuhewa L."/>
            <person name="Robinson T."/>
            <person name="Song A."/>
            <person name="Song B.-B."/>
            <person name="Dinh H."/>
            <person name="Thornton R."/>
            <person name="Coyle M."/>
            <person name="Francisco L."/>
            <person name="Jackson L."/>
            <person name="Javaid M."/>
            <person name="Korchina V."/>
            <person name="Kovar C."/>
            <person name="Mata R."/>
            <person name="Mathew T."/>
            <person name="Ngo R."/>
            <person name="Nguyen L."/>
            <person name="Nguyen N."/>
            <person name="Okwuonu G."/>
            <person name="Ongeri F."/>
            <person name="Pham C."/>
            <person name="Simmons D."/>
            <person name="Wilczek-Boney K."/>
            <person name="Hale W."/>
            <person name="Jakkamsetti A."/>
            <person name="Pham P."/>
            <person name="Ruth R."/>
            <person name="San Lucas F."/>
            <person name="Warren J."/>
            <person name="Zhang J."/>
            <person name="Zhao Z."/>
            <person name="Zhou C."/>
            <person name="Zhu D."/>
            <person name="Lee S."/>
            <person name="Bess C."/>
            <person name="Blankenburg K."/>
            <person name="Forbes L."/>
            <person name="Fu Q."/>
            <person name="Gubbala S."/>
            <person name="Hirani K."/>
            <person name="Jayaseelan J.C."/>
            <person name="Lara F."/>
            <person name="Munidasa M."/>
            <person name="Palculict T."/>
            <person name="Patil S."/>
            <person name="Pu L.-L."/>
            <person name="Saada N."/>
            <person name="Tang L."/>
            <person name="Weissenberger G."/>
            <person name="Zhu Y."/>
            <person name="Hemphill L."/>
            <person name="Shang Y."/>
            <person name="Youmans B."/>
            <person name="Ayvaz T."/>
            <person name="Ross M."/>
            <person name="Santibanez J."/>
            <person name="Aqrawi P."/>
            <person name="Gross S."/>
            <person name="Joshi V."/>
            <person name="Fowler G."/>
            <person name="Nazareth L."/>
            <person name="Reid J."/>
            <person name="Worley K."/>
            <person name="Petrosino J."/>
            <person name="Highlander S."/>
            <person name="Gibbs R."/>
        </authorList>
    </citation>
    <scope>NUCLEOTIDE SEQUENCE [LARGE SCALE GENOMIC DNA]</scope>
    <source>
        <strain evidence="3">DSM 15272</strain>
    </source>
</reference>
<dbReference type="InterPro" id="IPR018392">
    <property type="entry name" value="LysM"/>
</dbReference>
<dbReference type="Proteomes" id="UP000003111">
    <property type="component" value="Unassembled WGS sequence"/>
</dbReference>
<dbReference type="HOGENOM" id="CLU_136034_2_0_11"/>
<keyword evidence="1" id="KW-0472">Membrane</keyword>
<name>E2S917_9ACTN</name>
<gene>
    <name evidence="3" type="ORF">HMPREF0063_11003</name>
</gene>
<feature type="domain" description="LysM" evidence="2">
    <location>
        <begin position="83"/>
        <end position="133"/>
    </location>
</feature>
<dbReference type="AlphaFoldDB" id="E2S917"/>
<dbReference type="Gene3D" id="3.10.350.10">
    <property type="entry name" value="LysM domain"/>
    <property type="match status" value="1"/>
</dbReference>
<dbReference type="STRING" id="585531.HMPREF0063_11003"/>
<dbReference type="eggNOG" id="COG1388">
    <property type="taxonomic scope" value="Bacteria"/>
</dbReference>
<dbReference type="PROSITE" id="PS51782">
    <property type="entry name" value="LYSM"/>
    <property type="match status" value="1"/>
</dbReference>
<dbReference type="CDD" id="cd00118">
    <property type="entry name" value="LysM"/>
    <property type="match status" value="1"/>
</dbReference>
<evidence type="ECO:0000313" key="3">
    <source>
        <dbReference type="EMBL" id="EFQ84287.1"/>
    </source>
</evidence>
<dbReference type="RefSeq" id="WP_007078025.1">
    <property type="nucleotide sequence ID" value="NZ_CM001024.1"/>
</dbReference>
<comment type="caution">
    <text evidence="3">The sequence shown here is derived from an EMBL/GenBank/DDBJ whole genome shotgun (WGS) entry which is preliminary data.</text>
</comment>
<accession>E2S917</accession>
<keyword evidence="1" id="KW-0812">Transmembrane</keyword>